<keyword evidence="2" id="KW-0503">Monooxygenase</keyword>
<evidence type="ECO:0000313" key="6">
    <source>
        <dbReference type="EMBL" id="EPS73288.1"/>
    </source>
</evidence>
<feature type="non-terminal residue" evidence="6">
    <location>
        <position position="1"/>
    </location>
</feature>
<feature type="non-terminal residue" evidence="6">
    <location>
        <position position="390"/>
    </location>
</feature>
<dbReference type="InterPro" id="IPR036188">
    <property type="entry name" value="FAD/NAD-bd_sf"/>
</dbReference>
<keyword evidence="4" id="KW-0812">Transmembrane</keyword>
<organism evidence="6 7">
    <name type="scientific">Genlisea aurea</name>
    <dbReference type="NCBI Taxonomy" id="192259"/>
    <lineage>
        <taxon>Eukaryota</taxon>
        <taxon>Viridiplantae</taxon>
        <taxon>Streptophyta</taxon>
        <taxon>Embryophyta</taxon>
        <taxon>Tracheophyta</taxon>
        <taxon>Spermatophyta</taxon>
        <taxon>Magnoliopsida</taxon>
        <taxon>eudicotyledons</taxon>
        <taxon>Gunneridae</taxon>
        <taxon>Pentapetalae</taxon>
        <taxon>asterids</taxon>
        <taxon>lamiids</taxon>
        <taxon>Lamiales</taxon>
        <taxon>Lentibulariaceae</taxon>
        <taxon>Genlisea</taxon>
    </lineage>
</organism>
<dbReference type="EMBL" id="AUSU01000483">
    <property type="protein sequence ID" value="EPS73288.1"/>
    <property type="molecule type" value="Genomic_DNA"/>
</dbReference>
<feature type="domain" description="FAD-binding" evidence="5">
    <location>
        <begin position="4"/>
        <end position="344"/>
    </location>
</feature>
<dbReference type="PRINTS" id="PR00420">
    <property type="entry name" value="RNGMNOXGNASE"/>
</dbReference>
<keyword evidence="7" id="KW-1185">Reference proteome</keyword>
<comment type="similarity">
    <text evidence="3">Belongs to the 3-hydroxybenzoate 6-hydroxylase family.</text>
</comment>
<dbReference type="PANTHER" id="PTHR45934:SF20">
    <property type="entry name" value="MONOOXYGENASE 2-RELATED"/>
    <property type="match status" value="1"/>
</dbReference>
<keyword evidence="4" id="KW-0472">Membrane</keyword>
<keyword evidence="4" id="KW-1133">Transmembrane helix</keyword>
<reference evidence="6 7" key="1">
    <citation type="journal article" date="2013" name="BMC Genomics">
        <title>The miniature genome of a carnivorous plant Genlisea aurea contains a low number of genes and short non-coding sequences.</title>
        <authorList>
            <person name="Leushkin E.V."/>
            <person name="Sutormin R.A."/>
            <person name="Nabieva E.R."/>
            <person name="Penin A.A."/>
            <person name="Kondrashov A.S."/>
            <person name="Logacheva M.D."/>
        </authorList>
    </citation>
    <scope>NUCLEOTIDE SEQUENCE [LARGE SCALE GENOMIC DNA]</scope>
</reference>
<dbReference type="PANTHER" id="PTHR45934">
    <property type="entry name" value="FAD/NAD(P)-BINDING OXIDOREDUCTASE FAMILY PROTEIN"/>
    <property type="match status" value="1"/>
</dbReference>
<accession>S8EBG6</accession>
<keyword evidence="1" id="KW-0560">Oxidoreductase</keyword>
<comment type="caution">
    <text evidence="6">The sequence shown here is derived from an EMBL/GenBank/DDBJ whole genome shotgun (WGS) entry which is preliminary data.</text>
</comment>
<evidence type="ECO:0000256" key="4">
    <source>
        <dbReference type="SAM" id="Phobius"/>
    </source>
</evidence>
<evidence type="ECO:0000256" key="3">
    <source>
        <dbReference type="ARBA" id="ARBA00024018"/>
    </source>
</evidence>
<sequence length="390" mass="43216">EEGIVIVGGGVAGLATALGLHRLGIRSLVLESSDKLRITGFAFMMWRNAWKALEALGIAPAIREKHNSIQGYYFHFFLKKTIIMIYIYFVFIAAADYELRGVNRKVLLETIENELPKGTIRFSSKVVTIQNDGEYKSLLLADGTSIKAKVLIGSDGVYSPVAKFLGFKKAVQTGRYAARGLVNFEEGHGLGCKAFQLLGIGARHGIVPLDDRQVFWFFTYNPTSQGMEIDLEHDNAKLKAFILGNLGNTPEKQRRVFADTDVHNISCTELRYRHPWDLICANISKHNVCVIGDALHPMTPDIGQGACAALEDSVVLARCLGRAVDKYDVGLEKFAKERRWRSIKVISLAYVSGFVNQGQGAVLSFLRDKFLAGVVMRAAFKLSMYDCGKL</sequence>
<dbReference type="InterPro" id="IPR002938">
    <property type="entry name" value="FAD-bd"/>
</dbReference>
<protein>
    <recommendedName>
        <fullName evidence="5">FAD-binding domain-containing protein</fullName>
    </recommendedName>
</protein>
<evidence type="ECO:0000259" key="5">
    <source>
        <dbReference type="Pfam" id="PF01494"/>
    </source>
</evidence>
<dbReference type="Gene3D" id="3.50.50.60">
    <property type="entry name" value="FAD/NAD(P)-binding domain"/>
    <property type="match status" value="1"/>
</dbReference>
<evidence type="ECO:0000256" key="1">
    <source>
        <dbReference type="ARBA" id="ARBA00023002"/>
    </source>
</evidence>
<dbReference type="GO" id="GO:0071949">
    <property type="term" value="F:FAD binding"/>
    <property type="evidence" value="ECO:0007669"/>
    <property type="project" value="InterPro"/>
</dbReference>
<dbReference type="InterPro" id="IPR044560">
    <property type="entry name" value="MOase"/>
</dbReference>
<dbReference type="Pfam" id="PF01494">
    <property type="entry name" value="FAD_binding_3"/>
    <property type="match status" value="1"/>
</dbReference>
<evidence type="ECO:0000313" key="7">
    <source>
        <dbReference type="Proteomes" id="UP000015453"/>
    </source>
</evidence>
<name>S8EBG6_9LAMI</name>
<dbReference type="OrthoDB" id="655030at2759"/>
<dbReference type="SUPFAM" id="SSF51905">
    <property type="entry name" value="FAD/NAD(P)-binding domain"/>
    <property type="match status" value="1"/>
</dbReference>
<evidence type="ECO:0000256" key="2">
    <source>
        <dbReference type="ARBA" id="ARBA00023033"/>
    </source>
</evidence>
<feature type="transmembrane region" description="Helical" evidence="4">
    <location>
        <begin position="72"/>
        <end position="95"/>
    </location>
</feature>
<dbReference type="Proteomes" id="UP000015453">
    <property type="component" value="Unassembled WGS sequence"/>
</dbReference>
<proteinExistence type="inferred from homology"/>
<dbReference type="GO" id="GO:0004497">
    <property type="term" value="F:monooxygenase activity"/>
    <property type="evidence" value="ECO:0007669"/>
    <property type="project" value="UniProtKB-KW"/>
</dbReference>
<gene>
    <name evidence="6" type="ORF">M569_01468</name>
</gene>
<dbReference type="AlphaFoldDB" id="S8EBG6"/>